<dbReference type="CDD" id="cd00616">
    <property type="entry name" value="AHBA_syn"/>
    <property type="match status" value="1"/>
</dbReference>
<dbReference type="SUPFAM" id="SSF53383">
    <property type="entry name" value="PLP-dependent transferases"/>
    <property type="match status" value="1"/>
</dbReference>
<name>Q2FNG2_METHJ</name>
<dbReference type="InterPro" id="IPR015424">
    <property type="entry name" value="PyrdxlP-dep_Trfase"/>
</dbReference>
<dbReference type="EMBL" id="CP000254">
    <property type="protein sequence ID" value="ABD42795.1"/>
    <property type="molecule type" value="Genomic_DNA"/>
</dbReference>
<dbReference type="PANTHER" id="PTHR30244:SF34">
    <property type="entry name" value="DTDP-4-AMINO-4,6-DIDEOXYGALACTOSE TRANSAMINASE"/>
    <property type="match status" value="1"/>
</dbReference>
<dbReference type="InterPro" id="IPR015421">
    <property type="entry name" value="PyrdxlP-dep_Trfase_major"/>
</dbReference>
<sequence length="388" mass="43701">MKIPFTRPYRTGNEQKYINDILTNIQNGAPISGDGPYGKKCEQLMEEKFGARKVLLTTSCTSALEMATRLINIQPGDEVIMPSFTFVSTANPVVMAGGRPVFVDIDPVTLNIDPAKIEEAITPRTKAIYPVHYAGVSCPMDEIMAIAKKYNVWVVEDAAQGVGAKYKGKYLGTIGDFGCYSFHETKNITCGEGGALVINRDDPDLIERAEIIREKGTDRSKFHRGQVDKYTWVDVGSSYVQSEILAAFLFAQLEAMDEINQKRMEIWYKYYTQLKPFEESGVIRLPVIPDYAEHNAHIFYVLFQEQSVRDTVMKQLQEAGIHAVFHYIPLHSSPMGQTFGCQDGDLPVTEETSGRLLRLPLFTGMSNDEENFILSRLKQVVEELRRNN</sequence>
<comment type="similarity">
    <text evidence="1">Belongs to the DegT/DnrJ/EryC1 family.</text>
</comment>
<dbReference type="Gene3D" id="3.90.1150.10">
    <property type="entry name" value="Aspartate Aminotransferase, domain 1"/>
    <property type="match status" value="1"/>
</dbReference>
<dbReference type="GO" id="GO:0019180">
    <property type="term" value="F:dTDP-4-amino-4,6-dideoxygalactose transaminase activity"/>
    <property type="evidence" value="ECO:0007669"/>
    <property type="project" value="TreeGrafter"/>
</dbReference>
<organism evidence="2 3">
    <name type="scientific">Methanospirillum hungatei JF-1 (strain ATCC 27890 / DSM 864 / NBRC 100397 / JF-1)</name>
    <dbReference type="NCBI Taxonomy" id="323259"/>
    <lineage>
        <taxon>Archaea</taxon>
        <taxon>Methanobacteriati</taxon>
        <taxon>Methanobacteriota</taxon>
        <taxon>Stenosarchaea group</taxon>
        <taxon>Methanomicrobia</taxon>
        <taxon>Methanomicrobiales</taxon>
        <taxon>Methanospirillaceae</taxon>
        <taxon>Methanospirillum</taxon>
    </lineage>
</organism>
<evidence type="ECO:0000313" key="2">
    <source>
        <dbReference type="EMBL" id="ABD42795.1"/>
    </source>
</evidence>
<accession>Q2FNG2</accession>
<gene>
    <name evidence="2" type="ordered locus">Mhun_3108</name>
</gene>
<dbReference type="Gene3D" id="3.40.640.10">
    <property type="entry name" value="Type I PLP-dependent aspartate aminotransferase-like (Major domain)"/>
    <property type="match status" value="1"/>
</dbReference>
<dbReference type="OrthoDB" id="10355at2157"/>
<dbReference type="RefSeq" id="WP_011450044.1">
    <property type="nucleotide sequence ID" value="NC_007796.1"/>
</dbReference>
<evidence type="ECO:0000256" key="1">
    <source>
        <dbReference type="RuleBase" id="RU004508"/>
    </source>
</evidence>
<protein>
    <submittedName>
        <fullName evidence="2">TDP-4-keto-6-deoxy-D-glucose transaminase</fullName>
    </submittedName>
</protein>
<dbReference type="EnsemblBacteria" id="ABD42795">
    <property type="protein sequence ID" value="ABD42795"/>
    <property type="gene ID" value="Mhun_3108"/>
</dbReference>
<dbReference type="InterPro" id="IPR000653">
    <property type="entry name" value="DegT/StrS_aminotransferase"/>
</dbReference>
<dbReference type="NCBIfam" id="NF008687">
    <property type="entry name" value="PRK11706.1"/>
    <property type="match status" value="1"/>
</dbReference>
<dbReference type="FunFam" id="3.40.640.10:FF:000037">
    <property type="entry name" value="dTDP-4-amino-4,6-dideoxygalactose transaminase"/>
    <property type="match status" value="1"/>
</dbReference>
<dbReference type="InterPro" id="IPR012749">
    <property type="entry name" value="WecE-like"/>
</dbReference>
<dbReference type="Pfam" id="PF01041">
    <property type="entry name" value="DegT_DnrJ_EryC1"/>
    <property type="match status" value="1"/>
</dbReference>
<dbReference type="eggNOG" id="arCOG00118">
    <property type="taxonomic scope" value="Archaea"/>
</dbReference>
<dbReference type="GO" id="GO:0000271">
    <property type="term" value="P:polysaccharide biosynthetic process"/>
    <property type="evidence" value="ECO:0007669"/>
    <property type="project" value="TreeGrafter"/>
</dbReference>
<reference evidence="3" key="1">
    <citation type="journal article" date="2016" name="Stand. Genomic Sci.">
        <title>Complete genome sequence of Methanospirillum hungatei type strain JF1.</title>
        <authorList>
            <person name="Gunsalus R.P."/>
            <person name="Cook L.E."/>
            <person name="Crable B."/>
            <person name="Rohlin L."/>
            <person name="McDonald E."/>
            <person name="Mouttaki H."/>
            <person name="Sieber J.R."/>
            <person name="Poweleit N."/>
            <person name="Zhou H."/>
            <person name="Lapidus A.L."/>
            <person name="Daligault H.E."/>
            <person name="Land M."/>
            <person name="Gilna P."/>
            <person name="Ivanova N."/>
            <person name="Kyrpides N."/>
            <person name="Culley D.E."/>
            <person name="McInerney M.J."/>
        </authorList>
    </citation>
    <scope>NUCLEOTIDE SEQUENCE [LARGE SCALE GENOMIC DNA]</scope>
    <source>
        <strain evidence="3">ATCC 27890 / DSM 864 / NBRC 100397 / JF-1</strain>
    </source>
</reference>
<dbReference type="NCBIfam" id="TIGR02379">
    <property type="entry name" value="ECA_wecE"/>
    <property type="match status" value="1"/>
</dbReference>
<dbReference type="InParanoid" id="Q2FNG2"/>
<dbReference type="PANTHER" id="PTHR30244">
    <property type="entry name" value="TRANSAMINASE"/>
    <property type="match status" value="1"/>
</dbReference>
<dbReference type="PIRSF" id="PIRSF000390">
    <property type="entry name" value="PLP_StrS"/>
    <property type="match status" value="1"/>
</dbReference>
<keyword evidence="3" id="KW-1185">Reference proteome</keyword>
<dbReference type="GeneID" id="3921997"/>
<dbReference type="AlphaFoldDB" id="Q2FNG2"/>
<dbReference type="STRING" id="323259.Mhun_3108"/>
<dbReference type="InterPro" id="IPR015422">
    <property type="entry name" value="PyrdxlP-dep_Trfase_small"/>
</dbReference>
<proteinExistence type="inferred from homology"/>
<evidence type="ECO:0000313" key="3">
    <source>
        <dbReference type="Proteomes" id="UP000001941"/>
    </source>
</evidence>
<keyword evidence="1" id="KW-0663">Pyridoxal phosphate</keyword>
<dbReference type="Proteomes" id="UP000001941">
    <property type="component" value="Chromosome"/>
</dbReference>
<dbReference type="GO" id="GO:0030170">
    <property type="term" value="F:pyridoxal phosphate binding"/>
    <property type="evidence" value="ECO:0007669"/>
    <property type="project" value="TreeGrafter"/>
</dbReference>
<dbReference type="HOGENOM" id="CLU_033332_0_2_2"/>
<dbReference type="KEGG" id="mhu:Mhun_3108"/>